<sequence length="58" mass="6828">MIKTCNPNFGKIWINFNNSQYFLTESNSRINKGPNINLFIHISLSINLKYIPFRMFSS</sequence>
<dbReference type="EMBL" id="KQ418364">
    <property type="protein sequence ID" value="KOF87639.1"/>
    <property type="molecule type" value="Genomic_DNA"/>
</dbReference>
<proteinExistence type="predicted"/>
<name>A0A0L8HEW8_OCTBM</name>
<organism evidence="1">
    <name type="scientific">Octopus bimaculoides</name>
    <name type="common">California two-spotted octopus</name>
    <dbReference type="NCBI Taxonomy" id="37653"/>
    <lineage>
        <taxon>Eukaryota</taxon>
        <taxon>Metazoa</taxon>
        <taxon>Spiralia</taxon>
        <taxon>Lophotrochozoa</taxon>
        <taxon>Mollusca</taxon>
        <taxon>Cephalopoda</taxon>
        <taxon>Coleoidea</taxon>
        <taxon>Octopodiformes</taxon>
        <taxon>Octopoda</taxon>
        <taxon>Incirrata</taxon>
        <taxon>Octopodidae</taxon>
        <taxon>Octopus</taxon>
    </lineage>
</organism>
<accession>A0A0L8HEW8</accession>
<reference evidence="1" key="1">
    <citation type="submission" date="2015-07" db="EMBL/GenBank/DDBJ databases">
        <title>MeaNS - Measles Nucleotide Surveillance Program.</title>
        <authorList>
            <person name="Tran T."/>
            <person name="Druce J."/>
        </authorList>
    </citation>
    <scope>NUCLEOTIDE SEQUENCE</scope>
    <source>
        <strain evidence="1">UCB-OBI-ISO-001</strain>
        <tissue evidence="1">Gonad</tissue>
    </source>
</reference>
<gene>
    <name evidence="1" type="ORF">OCBIM_22016524mg</name>
</gene>
<evidence type="ECO:0000313" key="1">
    <source>
        <dbReference type="EMBL" id="KOF87639.1"/>
    </source>
</evidence>
<protein>
    <submittedName>
        <fullName evidence="1">Uncharacterized protein</fullName>
    </submittedName>
</protein>
<dbReference type="AlphaFoldDB" id="A0A0L8HEW8"/>